<dbReference type="Gene3D" id="3.40.50.10350">
    <property type="entry name" value="Glycerate kinase, domain 1"/>
    <property type="match status" value="1"/>
</dbReference>
<keyword evidence="3 4" id="KW-0418">Kinase</keyword>
<dbReference type="GO" id="GO:0008887">
    <property type="term" value="F:glycerate kinase activity"/>
    <property type="evidence" value="ECO:0007669"/>
    <property type="project" value="UniProtKB-UniRule"/>
</dbReference>
<dbReference type="InterPro" id="IPR018193">
    <property type="entry name" value="Glyc_kinase_flavodox-like_fold"/>
</dbReference>
<dbReference type="NCBIfam" id="TIGR00045">
    <property type="entry name" value="glycerate kinase"/>
    <property type="match status" value="1"/>
</dbReference>
<dbReference type="PANTHER" id="PTHR21599">
    <property type="entry name" value="GLYCERATE KINASE"/>
    <property type="match status" value="1"/>
</dbReference>
<keyword evidence="2 4" id="KW-0808">Transferase</keyword>
<comment type="caution">
    <text evidence="5">The sequence shown here is derived from an EMBL/GenBank/DDBJ whole genome shotgun (WGS) entry which is preliminary data.</text>
</comment>
<proteinExistence type="inferred from homology"/>
<dbReference type="SUPFAM" id="SSF110738">
    <property type="entry name" value="Glycerate kinase I"/>
    <property type="match status" value="1"/>
</dbReference>
<accession>A0A2T5GDR1</accession>
<dbReference type="PANTHER" id="PTHR21599:SF0">
    <property type="entry name" value="GLYCERATE KINASE"/>
    <property type="match status" value="1"/>
</dbReference>
<evidence type="ECO:0000256" key="2">
    <source>
        <dbReference type="ARBA" id="ARBA00022679"/>
    </source>
</evidence>
<organism evidence="5 6">
    <name type="scientific">Hydrogenibacillus schlegelii</name>
    <name type="common">Bacillus schlegelii</name>
    <dbReference type="NCBI Taxonomy" id="1484"/>
    <lineage>
        <taxon>Bacteria</taxon>
        <taxon>Bacillati</taxon>
        <taxon>Bacillota</taxon>
        <taxon>Bacilli</taxon>
        <taxon>Bacillales</taxon>
        <taxon>Bacillales Family X. Incertae Sedis</taxon>
        <taxon>Hydrogenibacillus</taxon>
    </lineage>
</organism>
<evidence type="ECO:0000256" key="1">
    <source>
        <dbReference type="ARBA" id="ARBA00006284"/>
    </source>
</evidence>
<dbReference type="InterPro" id="IPR036129">
    <property type="entry name" value="Glycerate_kinase_sf"/>
</dbReference>
<dbReference type="AlphaFoldDB" id="A0A2T5GDR1"/>
<dbReference type="GO" id="GO:0031388">
    <property type="term" value="P:organic acid phosphorylation"/>
    <property type="evidence" value="ECO:0007669"/>
    <property type="project" value="UniProtKB-UniRule"/>
</dbReference>
<sequence>MPIPRAAVRFVLAPDKFKGTLTAAEAAAAMAAALRAAWPEAEAILIPMADGGEGTLEAILQARGGRREVAFVEDASGVVGPVEYGVVDGPGGPVAVVESARIVGRTARPVPVLRRTTVGLGRLIVHLRDAGFRRFWIGLGGSLTNDGGLGLLAGLGARFRDAAGRELDPAAESLFALAEVDLAPALEKAADLELSVFADVGAPLVGPDGATFVFGPQKGLPAASLSEVDAAVRRFAERVCDAPPPCPGGPEAAVGAPGAGAAGGLGFALARLGARLLPGADGIAELVGLEAAIAGAHFVVTGEGQTDRQTLFGKVPAAVARLARLHGRPVFLLSGRIAVGREGLGDRFAAALATVPPECAADPPAPAVARSRLEALAYELFSALRAARTSFGA</sequence>
<dbReference type="RefSeq" id="WP_272999753.1">
    <property type="nucleotide sequence ID" value="NZ_PEBV01000005.1"/>
</dbReference>
<evidence type="ECO:0000313" key="5">
    <source>
        <dbReference type="EMBL" id="PTQ54320.1"/>
    </source>
</evidence>
<dbReference type="PIRSF" id="PIRSF006078">
    <property type="entry name" value="GlxK"/>
    <property type="match status" value="1"/>
</dbReference>
<dbReference type="InterPro" id="IPR018197">
    <property type="entry name" value="Glycerate_kinase_RE-like"/>
</dbReference>
<protein>
    <submittedName>
        <fullName evidence="5">Glycerate kinase</fullName>
    </submittedName>
</protein>
<evidence type="ECO:0000313" key="6">
    <source>
        <dbReference type="Proteomes" id="UP000244180"/>
    </source>
</evidence>
<evidence type="ECO:0000256" key="3">
    <source>
        <dbReference type="ARBA" id="ARBA00022777"/>
    </source>
</evidence>
<dbReference type="Pfam" id="PF02595">
    <property type="entry name" value="Gly_kinase"/>
    <property type="match status" value="1"/>
</dbReference>
<reference evidence="5 6" key="1">
    <citation type="submission" date="2017-08" db="EMBL/GenBank/DDBJ databases">
        <title>Burning lignite coal seam in the remote Altai Mountains harbors a hydrogen-driven thermophilic microbial community.</title>
        <authorList>
            <person name="Kadnikov V.V."/>
            <person name="Mardanov A.V."/>
            <person name="Ivasenko D."/>
            <person name="Beletsky A.V."/>
            <person name="Karnachuk O.V."/>
            <person name="Ravin N.V."/>
        </authorList>
    </citation>
    <scope>NUCLEOTIDE SEQUENCE [LARGE SCALE GENOMIC DNA]</scope>
    <source>
        <strain evidence="5">AL33</strain>
    </source>
</reference>
<name>A0A2T5GDR1_HYDSH</name>
<dbReference type="EMBL" id="PEBV01000005">
    <property type="protein sequence ID" value="PTQ54320.1"/>
    <property type="molecule type" value="Genomic_DNA"/>
</dbReference>
<dbReference type="InterPro" id="IPR004381">
    <property type="entry name" value="Glycerate_kinase"/>
</dbReference>
<comment type="similarity">
    <text evidence="1 4">Belongs to the glycerate kinase type-1 family.</text>
</comment>
<dbReference type="Proteomes" id="UP000244180">
    <property type="component" value="Unassembled WGS sequence"/>
</dbReference>
<evidence type="ECO:0000256" key="4">
    <source>
        <dbReference type="PIRNR" id="PIRNR006078"/>
    </source>
</evidence>
<dbReference type="Gene3D" id="3.90.1510.10">
    <property type="entry name" value="Glycerate kinase, domain 2"/>
    <property type="match status" value="1"/>
</dbReference>
<gene>
    <name evidence="5" type="ORF">HSCHL_0599</name>
</gene>